<protein>
    <recommendedName>
        <fullName evidence="6">ArgH</fullName>
    </recommendedName>
</protein>
<evidence type="ECO:0008006" key="6">
    <source>
        <dbReference type="Google" id="ProtNLM"/>
    </source>
</evidence>
<dbReference type="InParanoid" id="A0A7J7CMC6"/>
<name>A0A7J7CMC6_TRIWF</name>
<feature type="region of interest" description="Disordered" evidence="2">
    <location>
        <begin position="73"/>
        <end position="92"/>
    </location>
</feature>
<dbReference type="Proteomes" id="UP000593562">
    <property type="component" value="Unassembled WGS sequence"/>
</dbReference>
<keyword evidence="3" id="KW-0472">Membrane</keyword>
<keyword evidence="3" id="KW-1133">Transmembrane helix</keyword>
<dbReference type="InterPro" id="IPR006927">
    <property type="entry name" value="DUF639"/>
</dbReference>
<dbReference type="AlphaFoldDB" id="A0A7J7CMC6"/>
<keyword evidence="1" id="KW-0175">Coiled coil</keyword>
<evidence type="ECO:0000256" key="3">
    <source>
        <dbReference type="SAM" id="Phobius"/>
    </source>
</evidence>
<proteinExistence type="predicted"/>
<evidence type="ECO:0000256" key="1">
    <source>
        <dbReference type="SAM" id="Coils"/>
    </source>
</evidence>
<dbReference type="PANTHER" id="PTHR31860">
    <property type="entry name" value="HEAT-INDUCIBLE TRANSCRIPTION REPRESSOR (DUF639)-RELATED"/>
    <property type="match status" value="1"/>
</dbReference>
<dbReference type="EMBL" id="JAAARO010000015">
    <property type="protein sequence ID" value="KAF5735171.1"/>
    <property type="molecule type" value="Genomic_DNA"/>
</dbReference>
<feature type="transmembrane region" description="Helical" evidence="3">
    <location>
        <begin position="583"/>
        <end position="611"/>
    </location>
</feature>
<evidence type="ECO:0000313" key="5">
    <source>
        <dbReference type="Proteomes" id="UP000593562"/>
    </source>
</evidence>
<organism evidence="4 5">
    <name type="scientific">Tripterygium wilfordii</name>
    <name type="common">Thunder God vine</name>
    <dbReference type="NCBI Taxonomy" id="458696"/>
    <lineage>
        <taxon>Eukaryota</taxon>
        <taxon>Viridiplantae</taxon>
        <taxon>Streptophyta</taxon>
        <taxon>Embryophyta</taxon>
        <taxon>Tracheophyta</taxon>
        <taxon>Spermatophyta</taxon>
        <taxon>Magnoliopsida</taxon>
        <taxon>eudicotyledons</taxon>
        <taxon>Gunneridae</taxon>
        <taxon>Pentapetalae</taxon>
        <taxon>rosids</taxon>
        <taxon>fabids</taxon>
        <taxon>Celastrales</taxon>
        <taxon>Celastraceae</taxon>
        <taxon>Tripterygium</taxon>
    </lineage>
</organism>
<dbReference type="PANTHER" id="PTHR31860:SF5">
    <property type="entry name" value="ARGH (DUF639)"/>
    <property type="match status" value="1"/>
</dbReference>
<keyword evidence="3" id="KW-0812">Transmembrane</keyword>
<keyword evidence="5" id="KW-1185">Reference proteome</keyword>
<gene>
    <name evidence="4" type="ORF">HS088_TW15G00671</name>
</gene>
<reference evidence="4 5" key="1">
    <citation type="journal article" date="2020" name="Nat. Commun.">
        <title>Genome of Tripterygium wilfordii and identification of cytochrome P450 involved in triptolide biosynthesis.</title>
        <authorList>
            <person name="Tu L."/>
            <person name="Su P."/>
            <person name="Zhang Z."/>
            <person name="Gao L."/>
            <person name="Wang J."/>
            <person name="Hu T."/>
            <person name="Zhou J."/>
            <person name="Zhang Y."/>
            <person name="Zhao Y."/>
            <person name="Liu Y."/>
            <person name="Song Y."/>
            <person name="Tong Y."/>
            <person name="Lu Y."/>
            <person name="Yang J."/>
            <person name="Xu C."/>
            <person name="Jia M."/>
            <person name="Peters R.J."/>
            <person name="Huang L."/>
            <person name="Gao W."/>
        </authorList>
    </citation>
    <scope>NUCLEOTIDE SEQUENCE [LARGE SCALE GENOMIC DNA]</scope>
    <source>
        <strain evidence="5">cv. XIE 37</strain>
        <tissue evidence="4">Leaf</tissue>
    </source>
</reference>
<accession>A0A7J7CMC6</accession>
<sequence>MLNTTVEELVKGFESEGNQETGDYSRKLVEFCCSKALSGMCERMGDMIGDGSFSRFTFDMMLAWEIPSSQEEEAYTESLGKEKEERRKPTKAVEEQDDISLFYSDIMPLLVDNEQSVGEDAFVWLVSLVPLAADVVNGRFMFETLTATTCYQLHFPAYDMFLKEIDKCIKNLQNQAKPKGVELADDEYILHFDGTATTQRVVRHIGGTSWPGLLTLTNYALYFEASGVVTYEDALKIDLSKDIEHTVKPAATGPWGAPLFDKAIVYESPELSEGITFEFPEITSSTRRDLWLALTKEIMLMHKFLSKYNVEYPTQAWDMHSRTILAIIRLHAGREMLRMSPPEPTKFLIFALFYEVPKGDIVLEELAESLKKDGGGYQCKASSILRSMNISHPVVSTEEIKAVRMEPKSASGLDENISQLEAAVNQAREEAREINVAKATTECLKEEGIGESVLVLMNLLKPLGDMLPRLNEILSWKKPLTTLAVIVTTMLIVYKEWVGKAIAACLLWIVAKMLQARRRRLHEKCNEIVVETGGSDQTMMESIVSAQYGLITVHEIIQSANIIILKIWSIAISKAYKHANMAMAAMCGLAIMLSVIPFKFIIMAAILYFFILTSKLGKLLESDQGNRRLKEWWDSIPIAPVRIEDKDKVAKNI</sequence>
<dbReference type="Pfam" id="PF04842">
    <property type="entry name" value="DUF639"/>
    <property type="match status" value="1"/>
</dbReference>
<feature type="compositionally biased region" description="Basic and acidic residues" evidence="2">
    <location>
        <begin position="79"/>
        <end position="92"/>
    </location>
</feature>
<feature type="coiled-coil region" evidence="1">
    <location>
        <begin position="410"/>
        <end position="440"/>
    </location>
</feature>
<evidence type="ECO:0000256" key="2">
    <source>
        <dbReference type="SAM" id="MobiDB-lite"/>
    </source>
</evidence>
<comment type="caution">
    <text evidence="4">The sequence shown here is derived from an EMBL/GenBank/DDBJ whole genome shotgun (WGS) entry which is preliminary data.</text>
</comment>
<evidence type="ECO:0000313" key="4">
    <source>
        <dbReference type="EMBL" id="KAF5735171.1"/>
    </source>
</evidence>